<evidence type="ECO:0000313" key="5">
    <source>
        <dbReference type="Proteomes" id="UP000010931"/>
    </source>
</evidence>
<dbReference type="InterPro" id="IPR041664">
    <property type="entry name" value="AAA_16"/>
</dbReference>
<comment type="caution">
    <text evidence="4">The sequence shown here is derived from an EMBL/GenBank/DDBJ whole genome shotgun (WGS) entry which is preliminary data.</text>
</comment>
<reference evidence="4 5" key="1">
    <citation type="journal article" date="2011" name="Plasmid">
        <title>Streptomyces turgidiscabies Car8 contains a modular pathogenicity island that shares virulence genes with other actinobacterial plant pathogens.</title>
        <authorList>
            <person name="Huguet-Tapia J.C."/>
            <person name="Badger J.H."/>
            <person name="Loria R."/>
            <person name="Pettis G.S."/>
        </authorList>
    </citation>
    <scope>NUCLEOTIDE SEQUENCE [LARGE SCALE GENOMIC DNA]</scope>
    <source>
        <strain evidence="4 5">Car8</strain>
    </source>
</reference>
<dbReference type="AlphaFoldDB" id="L7F169"/>
<dbReference type="SMART" id="SM00421">
    <property type="entry name" value="HTH_LUXR"/>
    <property type="match status" value="1"/>
</dbReference>
<proteinExistence type="predicted"/>
<dbReference type="GeneID" id="97398862"/>
<evidence type="ECO:0000256" key="1">
    <source>
        <dbReference type="ARBA" id="ARBA00022741"/>
    </source>
</evidence>
<evidence type="ECO:0000259" key="3">
    <source>
        <dbReference type="PROSITE" id="PS50043"/>
    </source>
</evidence>
<dbReference type="SUPFAM" id="SSF48452">
    <property type="entry name" value="TPR-like"/>
    <property type="match status" value="1"/>
</dbReference>
<evidence type="ECO:0000313" key="4">
    <source>
        <dbReference type="EMBL" id="ELP64711.1"/>
    </source>
</evidence>
<organism evidence="4 5">
    <name type="scientific">Streptomyces turgidiscabies (strain Car8)</name>
    <dbReference type="NCBI Taxonomy" id="698760"/>
    <lineage>
        <taxon>Bacteria</taxon>
        <taxon>Bacillati</taxon>
        <taxon>Actinomycetota</taxon>
        <taxon>Actinomycetes</taxon>
        <taxon>Kitasatosporales</taxon>
        <taxon>Streptomycetaceae</taxon>
        <taxon>Streptomyces</taxon>
    </lineage>
</organism>
<dbReference type="Gene3D" id="1.10.10.10">
    <property type="entry name" value="Winged helix-like DNA-binding domain superfamily/Winged helix DNA-binding domain"/>
    <property type="match status" value="1"/>
</dbReference>
<dbReference type="Pfam" id="PF00196">
    <property type="entry name" value="GerE"/>
    <property type="match status" value="1"/>
</dbReference>
<dbReference type="PROSITE" id="PS50043">
    <property type="entry name" value="HTH_LUXR_2"/>
    <property type="match status" value="1"/>
</dbReference>
<dbReference type="GO" id="GO:0004016">
    <property type="term" value="F:adenylate cyclase activity"/>
    <property type="evidence" value="ECO:0007669"/>
    <property type="project" value="TreeGrafter"/>
</dbReference>
<dbReference type="PROSITE" id="PS00622">
    <property type="entry name" value="HTH_LUXR_1"/>
    <property type="match status" value="1"/>
</dbReference>
<dbReference type="CDD" id="cd06170">
    <property type="entry name" value="LuxR_C_like"/>
    <property type="match status" value="1"/>
</dbReference>
<dbReference type="PANTHER" id="PTHR16305:SF35">
    <property type="entry name" value="TRANSCRIPTIONAL ACTIVATOR DOMAIN"/>
    <property type="match status" value="1"/>
</dbReference>
<gene>
    <name evidence="4" type="ORF">STRTUCAR8_09297</name>
</gene>
<dbReference type="Proteomes" id="UP000010931">
    <property type="component" value="Unassembled WGS sequence"/>
</dbReference>
<dbReference type="PANTHER" id="PTHR16305">
    <property type="entry name" value="TESTICULAR SOLUBLE ADENYLYL CYCLASE"/>
    <property type="match status" value="1"/>
</dbReference>
<keyword evidence="2" id="KW-0067">ATP-binding</keyword>
<dbReference type="PRINTS" id="PR00038">
    <property type="entry name" value="HTHLUXR"/>
</dbReference>
<accession>L7F169</accession>
<dbReference type="InterPro" id="IPR000792">
    <property type="entry name" value="Tscrpt_reg_LuxR_C"/>
</dbReference>
<keyword evidence="5" id="KW-1185">Reference proteome</keyword>
<name>L7F169_STRT8</name>
<dbReference type="InterPro" id="IPR003593">
    <property type="entry name" value="AAA+_ATPase"/>
</dbReference>
<dbReference type="Pfam" id="PF13191">
    <property type="entry name" value="AAA_16"/>
    <property type="match status" value="1"/>
</dbReference>
<dbReference type="GO" id="GO:0003677">
    <property type="term" value="F:DNA binding"/>
    <property type="evidence" value="ECO:0007669"/>
    <property type="project" value="InterPro"/>
</dbReference>
<dbReference type="GO" id="GO:0005524">
    <property type="term" value="F:ATP binding"/>
    <property type="evidence" value="ECO:0007669"/>
    <property type="project" value="UniProtKB-KW"/>
</dbReference>
<dbReference type="RefSeq" id="WP_006380265.1">
    <property type="nucleotide sequence ID" value="NZ_AEJB01000431.1"/>
</dbReference>
<protein>
    <submittedName>
        <fullName evidence="4">Transcriptional regulator, LuxR family</fullName>
    </submittedName>
</protein>
<evidence type="ECO:0000256" key="2">
    <source>
        <dbReference type="ARBA" id="ARBA00022840"/>
    </source>
</evidence>
<dbReference type="InterPro" id="IPR027417">
    <property type="entry name" value="P-loop_NTPase"/>
</dbReference>
<keyword evidence="1" id="KW-0547">Nucleotide-binding</keyword>
<dbReference type="SMART" id="SM00382">
    <property type="entry name" value="AAA"/>
    <property type="match status" value="1"/>
</dbReference>
<dbReference type="GO" id="GO:0006355">
    <property type="term" value="P:regulation of DNA-templated transcription"/>
    <property type="evidence" value="ECO:0007669"/>
    <property type="project" value="InterPro"/>
</dbReference>
<dbReference type="InterPro" id="IPR016032">
    <property type="entry name" value="Sig_transdc_resp-reg_C-effctor"/>
</dbReference>
<dbReference type="PATRIC" id="fig|698760.3.peg.6446"/>
<sequence length="984" mass="102692">MPRELPRHGRGRTAAMGVPSVTGRRELFDTARAELAGRQGVLLHGPAGIGKSALVASLVASSAVLAQPSGTVLRCSPAPEEAGLPFVGLVDLFAGVPESRLEAPAPEPRAALRAALLHSEEPADGRGRLAVRVAVLDVLRALAAAGPVLLVVDGLQWLDEATVEVLAFAVRRVGGLDIRVLATERVADVERPEWSRCCPPDTLELLVPPLADGELADLVRTVIGAEPPPSVLRAIQDTAAGNPSYALELARAAPRDAAPLGLGRPLPVPRGLRDQLLDRTRSLPPTAQRTLLVASAAAHPTLTVLRAAGLPEAADDLAEAERLGVATAGADGTVRFRHPVVRAAVYADAPEYGRRAAHTLLARAVSEPVERARHLALAHPYEDETNARTLMSAAESARRDGTPEAAFELAALAALRTPADRTEDRADRLLAAAEYACDGGRSEEAAQAAGTVLAGSGAARQRARARVILLRNAGQALEGARDLIEEGLRDAAGDPGAEAWLHYWAAVRGLLCGELTDAARHARLAARQAQLAGDTDTRIGALATLARVRSLAGETVTADAALEEALALTGGADAGPESWGLIRMRAILALDSDHVTDAGERVTRLLAEIGDFAGVEEVMATLVALTRIQVRAGHCREALRTAAHCSDILAGSGVLAAPALYVAALAATAGGSADEARSLAEQAVRASEADGDRLFLLRALAVLGEAELLAGDPRGAAAAVEVLGRVKRLGETMCAADPPLLHWYADLAEALVLLGETDTAGAVLHDARALLSADAPGSVLAALERAEGLREAALGRAKEGALHLRRAVDRLRRLPLPVDLVRTLIALGTVERRSRRRSAARTVLHEALDTAKRIGAAPLAARAWDELARLDARDRGGETGTGEPELTPTEARIAELVGGGATNREVAAKLFISVKTVEGALSRVYRKLGVRSRTALAHAMAVAVLASGAAVTYGDDDQVTSVPQGVTVSQPGRIRTARASDTRR</sequence>
<dbReference type="EMBL" id="AEJB01000431">
    <property type="protein sequence ID" value="ELP64711.1"/>
    <property type="molecule type" value="Genomic_DNA"/>
</dbReference>
<dbReference type="InterPro" id="IPR011990">
    <property type="entry name" value="TPR-like_helical_dom_sf"/>
</dbReference>
<dbReference type="SUPFAM" id="SSF52540">
    <property type="entry name" value="P-loop containing nucleoside triphosphate hydrolases"/>
    <property type="match status" value="1"/>
</dbReference>
<dbReference type="SUPFAM" id="SSF46894">
    <property type="entry name" value="C-terminal effector domain of the bipartite response regulators"/>
    <property type="match status" value="1"/>
</dbReference>
<dbReference type="STRING" id="85558.T45_04983"/>
<dbReference type="GO" id="GO:0005737">
    <property type="term" value="C:cytoplasm"/>
    <property type="evidence" value="ECO:0007669"/>
    <property type="project" value="TreeGrafter"/>
</dbReference>
<feature type="domain" description="HTH luxR-type" evidence="3">
    <location>
        <begin position="879"/>
        <end position="945"/>
    </location>
</feature>
<dbReference type="InterPro" id="IPR036388">
    <property type="entry name" value="WH-like_DNA-bd_sf"/>
</dbReference>